<comment type="caution">
    <text evidence="2">The sequence shown here is derived from an EMBL/GenBank/DDBJ whole genome shotgun (WGS) entry which is preliminary data.</text>
</comment>
<dbReference type="EMBL" id="JAIWYP010000003">
    <property type="protein sequence ID" value="KAH3854247.1"/>
    <property type="molecule type" value="Genomic_DNA"/>
</dbReference>
<keyword evidence="3" id="KW-1185">Reference proteome</keyword>
<gene>
    <name evidence="2" type="ORF">DPMN_096784</name>
</gene>
<protein>
    <recommendedName>
        <fullName evidence="1">DUF6451 domain-containing protein</fullName>
    </recommendedName>
</protein>
<feature type="domain" description="DUF6451" evidence="1">
    <location>
        <begin position="21"/>
        <end position="47"/>
    </location>
</feature>
<sequence length="94" mass="10916">MRFNLGNYFNSRNRIGKARAAFRQLKNIWGSSAVDINSKIRLFNTIVQHRPGQPRPETLAISKPHFLPAYILHDKAIFHMDPTKGRRREVCLNT</sequence>
<evidence type="ECO:0000313" key="3">
    <source>
        <dbReference type="Proteomes" id="UP000828390"/>
    </source>
</evidence>
<evidence type="ECO:0000313" key="2">
    <source>
        <dbReference type="EMBL" id="KAH3854247.1"/>
    </source>
</evidence>
<reference evidence="2" key="1">
    <citation type="journal article" date="2019" name="bioRxiv">
        <title>The Genome of the Zebra Mussel, Dreissena polymorpha: A Resource for Invasive Species Research.</title>
        <authorList>
            <person name="McCartney M.A."/>
            <person name="Auch B."/>
            <person name="Kono T."/>
            <person name="Mallez S."/>
            <person name="Zhang Y."/>
            <person name="Obille A."/>
            <person name="Becker A."/>
            <person name="Abrahante J.E."/>
            <person name="Garbe J."/>
            <person name="Badalamenti J.P."/>
            <person name="Herman A."/>
            <person name="Mangelson H."/>
            <person name="Liachko I."/>
            <person name="Sullivan S."/>
            <person name="Sone E.D."/>
            <person name="Koren S."/>
            <person name="Silverstein K.A.T."/>
            <person name="Beckman K.B."/>
            <person name="Gohl D.M."/>
        </authorList>
    </citation>
    <scope>NUCLEOTIDE SEQUENCE</scope>
    <source>
        <strain evidence="2">Duluth1</strain>
        <tissue evidence="2">Whole animal</tissue>
    </source>
</reference>
<reference evidence="2" key="2">
    <citation type="submission" date="2020-11" db="EMBL/GenBank/DDBJ databases">
        <authorList>
            <person name="McCartney M.A."/>
            <person name="Auch B."/>
            <person name="Kono T."/>
            <person name="Mallez S."/>
            <person name="Becker A."/>
            <person name="Gohl D.M."/>
            <person name="Silverstein K.A.T."/>
            <person name="Koren S."/>
            <person name="Bechman K.B."/>
            <person name="Herman A."/>
            <person name="Abrahante J.E."/>
            <person name="Garbe J."/>
        </authorList>
    </citation>
    <scope>NUCLEOTIDE SEQUENCE</scope>
    <source>
        <strain evidence="2">Duluth1</strain>
        <tissue evidence="2">Whole animal</tissue>
    </source>
</reference>
<proteinExistence type="predicted"/>
<organism evidence="2 3">
    <name type="scientific">Dreissena polymorpha</name>
    <name type="common">Zebra mussel</name>
    <name type="synonym">Mytilus polymorpha</name>
    <dbReference type="NCBI Taxonomy" id="45954"/>
    <lineage>
        <taxon>Eukaryota</taxon>
        <taxon>Metazoa</taxon>
        <taxon>Spiralia</taxon>
        <taxon>Lophotrochozoa</taxon>
        <taxon>Mollusca</taxon>
        <taxon>Bivalvia</taxon>
        <taxon>Autobranchia</taxon>
        <taxon>Heteroconchia</taxon>
        <taxon>Euheterodonta</taxon>
        <taxon>Imparidentia</taxon>
        <taxon>Neoheterodontei</taxon>
        <taxon>Myida</taxon>
        <taxon>Dreissenoidea</taxon>
        <taxon>Dreissenidae</taxon>
        <taxon>Dreissena</taxon>
    </lineage>
</organism>
<dbReference type="InterPro" id="IPR045609">
    <property type="entry name" value="DUF6451"/>
</dbReference>
<dbReference type="Proteomes" id="UP000828390">
    <property type="component" value="Unassembled WGS sequence"/>
</dbReference>
<dbReference type="AlphaFoldDB" id="A0A9D4LBQ9"/>
<accession>A0A9D4LBQ9</accession>
<name>A0A9D4LBQ9_DREPO</name>
<evidence type="ECO:0000259" key="1">
    <source>
        <dbReference type="Pfam" id="PF20049"/>
    </source>
</evidence>
<dbReference type="Pfam" id="PF20049">
    <property type="entry name" value="DUF6451"/>
    <property type="match status" value="1"/>
</dbReference>